<dbReference type="SUPFAM" id="SSF55804">
    <property type="entry name" value="Phoshotransferase/anion transport protein"/>
    <property type="match status" value="1"/>
</dbReference>
<evidence type="ECO:0000256" key="5">
    <source>
        <dbReference type="ARBA" id="ARBA00022679"/>
    </source>
</evidence>
<evidence type="ECO:0000256" key="8">
    <source>
        <dbReference type="ARBA" id="ARBA00037387"/>
    </source>
</evidence>
<keyword evidence="2" id="KW-0813">Transport</keyword>
<dbReference type="GO" id="GO:0005737">
    <property type="term" value="C:cytoplasm"/>
    <property type="evidence" value="ECO:0007669"/>
    <property type="project" value="UniProtKB-SubCell"/>
</dbReference>
<evidence type="ECO:0000256" key="1">
    <source>
        <dbReference type="ARBA" id="ARBA00004496"/>
    </source>
</evidence>
<dbReference type="Gene3D" id="3.40.930.10">
    <property type="entry name" value="Mannitol-specific EII, Chain A"/>
    <property type="match status" value="1"/>
</dbReference>
<dbReference type="InterPro" id="IPR016152">
    <property type="entry name" value="PTrfase/Anion_transptr"/>
</dbReference>
<keyword evidence="6" id="KW-0598">Phosphotransferase system</keyword>
<keyword evidence="3" id="KW-0963">Cytoplasm</keyword>
<dbReference type="AlphaFoldDB" id="A0A6N3H6H3"/>
<keyword evidence="7" id="KW-0418">Kinase</keyword>
<evidence type="ECO:0000256" key="2">
    <source>
        <dbReference type="ARBA" id="ARBA00022448"/>
    </source>
</evidence>
<gene>
    <name evidence="12" type="primary">cmtB_2</name>
    <name evidence="12" type="ORF">KOLFYP65_05446</name>
</gene>
<protein>
    <recommendedName>
        <fullName evidence="9">Ascorbate-specific PTS system EIIA component</fullName>
    </recommendedName>
    <alternativeName>
        <fullName evidence="10">Ascorbate-specific phosphotransferase enzyme IIA component</fullName>
    </alternativeName>
</protein>
<dbReference type="GO" id="GO:0016301">
    <property type="term" value="F:kinase activity"/>
    <property type="evidence" value="ECO:0007669"/>
    <property type="project" value="UniProtKB-KW"/>
</dbReference>
<evidence type="ECO:0000256" key="3">
    <source>
        <dbReference type="ARBA" id="ARBA00022490"/>
    </source>
</evidence>
<dbReference type="InterPro" id="IPR002178">
    <property type="entry name" value="PTS_EIIA_type-2_dom"/>
</dbReference>
<name>A0A6N3H6H3_KLEOX</name>
<evidence type="ECO:0000256" key="4">
    <source>
        <dbReference type="ARBA" id="ARBA00022553"/>
    </source>
</evidence>
<dbReference type="InterPro" id="IPR051351">
    <property type="entry name" value="Ascorbate-PTS_EIIA_comp"/>
</dbReference>
<comment type="function">
    <text evidence="8">The phosphoenolpyruvate-dependent sugar phosphotransferase system (sugar PTS), a major carbohydrate active transport system, catalyzes the phosphorylation of incoming sugar substrates concomitantly with their translocation across the cell membrane. The enzyme II UlaABC PTS system is involved in ascorbate transport.</text>
</comment>
<dbReference type="PANTHER" id="PTHR36203">
    <property type="entry name" value="ASCORBATE-SPECIFIC PTS SYSTEM EIIA COMPONENT"/>
    <property type="match status" value="1"/>
</dbReference>
<comment type="subcellular location">
    <subcellularLocation>
        <location evidence="1">Cytoplasm</location>
    </subcellularLocation>
</comment>
<dbReference type="PROSITE" id="PS51094">
    <property type="entry name" value="PTS_EIIA_TYPE_2"/>
    <property type="match status" value="1"/>
</dbReference>
<accession>A0A6N3H6H3</accession>
<keyword evidence="4" id="KW-0597">Phosphoprotein</keyword>
<sequence length="156" mass="17008">MAVGSRIKGMCMEETLFSACQFTSHCLNWRSAVQLACRPLEQQGKITAGYAGAIIHATEQDGPWYILSPGFALPHARPEAGVLSKNSALSLLCCSEAVDFPDHPGIRLIVILAAADSEQHIQTIQRLVCWLDEGDRLQRFSAVQSQTEFAALLASH</sequence>
<evidence type="ECO:0000313" key="12">
    <source>
        <dbReference type="EMBL" id="VYU72504.1"/>
    </source>
</evidence>
<dbReference type="EMBL" id="CACRTM010000032">
    <property type="protein sequence ID" value="VYU72504.1"/>
    <property type="molecule type" value="Genomic_DNA"/>
</dbReference>
<reference evidence="12" key="1">
    <citation type="submission" date="2019-11" db="EMBL/GenBank/DDBJ databases">
        <authorList>
            <person name="Feng L."/>
        </authorList>
    </citation>
    <scope>NUCLEOTIDE SEQUENCE</scope>
    <source>
        <strain evidence="12">KOxytocaLFYP65</strain>
    </source>
</reference>
<evidence type="ECO:0000259" key="11">
    <source>
        <dbReference type="PROSITE" id="PS51094"/>
    </source>
</evidence>
<evidence type="ECO:0000256" key="10">
    <source>
        <dbReference type="ARBA" id="ARBA00042072"/>
    </source>
</evidence>
<proteinExistence type="predicted"/>
<organism evidence="12">
    <name type="scientific">Klebsiella oxytoca</name>
    <dbReference type="NCBI Taxonomy" id="571"/>
    <lineage>
        <taxon>Bacteria</taxon>
        <taxon>Pseudomonadati</taxon>
        <taxon>Pseudomonadota</taxon>
        <taxon>Gammaproteobacteria</taxon>
        <taxon>Enterobacterales</taxon>
        <taxon>Enterobacteriaceae</taxon>
        <taxon>Klebsiella/Raoultella group</taxon>
        <taxon>Klebsiella</taxon>
    </lineage>
</organism>
<evidence type="ECO:0000256" key="9">
    <source>
        <dbReference type="ARBA" id="ARBA00041175"/>
    </source>
</evidence>
<evidence type="ECO:0000256" key="7">
    <source>
        <dbReference type="ARBA" id="ARBA00022777"/>
    </source>
</evidence>
<dbReference type="Pfam" id="PF00359">
    <property type="entry name" value="PTS_EIIA_2"/>
    <property type="match status" value="1"/>
</dbReference>
<feature type="domain" description="PTS EIIA type-2" evidence="11">
    <location>
        <begin position="9"/>
        <end position="156"/>
    </location>
</feature>
<dbReference type="PANTHER" id="PTHR36203:SF1">
    <property type="entry name" value="ASCORBATE-SPECIFIC PTS SYSTEM EIIA COMPONENT"/>
    <property type="match status" value="1"/>
</dbReference>
<evidence type="ECO:0000256" key="6">
    <source>
        <dbReference type="ARBA" id="ARBA00022683"/>
    </source>
</evidence>
<keyword evidence="5 12" id="KW-0808">Transferase</keyword>
<dbReference type="GO" id="GO:0009401">
    <property type="term" value="P:phosphoenolpyruvate-dependent sugar phosphotransferase system"/>
    <property type="evidence" value="ECO:0007669"/>
    <property type="project" value="UniProtKB-KW"/>
</dbReference>